<dbReference type="Proteomes" id="UP000053097">
    <property type="component" value="Unassembled WGS sequence"/>
</dbReference>
<accession>A0A026W5Q9</accession>
<reference evidence="2 3" key="1">
    <citation type="journal article" date="2014" name="Curr. Biol.">
        <title>The genome of the clonal raider ant Cerapachys biroi.</title>
        <authorList>
            <person name="Oxley P.R."/>
            <person name="Ji L."/>
            <person name="Fetter-Pruneda I."/>
            <person name="McKenzie S.K."/>
            <person name="Li C."/>
            <person name="Hu H."/>
            <person name="Zhang G."/>
            <person name="Kronauer D.J."/>
        </authorList>
    </citation>
    <scope>NUCLEOTIDE SEQUENCE [LARGE SCALE GENOMIC DNA]</scope>
</reference>
<dbReference type="EMBL" id="KK107390">
    <property type="protein sequence ID" value="EZA51405.1"/>
    <property type="molecule type" value="Genomic_DNA"/>
</dbReference>
<gene>
    <name evidence="2" type="ORF">X777_09674</name>
</gene>
<dbReference type="AlphaFoldDB" id="A0A026W5Q9"/>
<protein>
    <submittedName>
        <fullName evidence="2">Uncharacterized protein</fullName>
    </submittedName>
</protein>
<evidence type="ECO:0000313" key="2">
    <source>
        <dbReference type="EMBL" id="EZA51405.1"/>
    </source>
</evidence>
<feature type="region of interest" description="Disordered" evidence="1">
    <location>
        <begin position="1"/>
        <end position="20"/>
    </location>
</feature>
<sequence>MRSRHWSGTAEAQATAGQPAIVSKSRELADKTIAKTIALVEAVAKAEVEVANRISYN</sequence>
<evidence type="ECO:0000313" key="3">
    <source>
        <dbReference type="Proteomes" id="UP000053097"/>
    </source>
</evidence>
<name>A0A026W5Q9_OOCBI</name>
<keyword evidence="3" id="KW-1185">Reference proteome</keyword>
<organism evidence="2 3">
    <name type="scientific">Ooceraea biroi</name>
    <name type="common">Clonal raider ant</name>
    <name type="synonym">Cerapachys biroi</name>
    <dbReference type="NCBI Taxonomy" id="2015173"/>
    <lineage>
        <taxon>Eukaryota</taxon>
        <taxon>Metazoa</taxon>
        <taxon>Ecdysozoa</taxon>
        <taxon>Arthropoda</taxon>
        <taxon>Hexapoda</taxon>
        <taxon>Insecta</taxon>
        <taxon>Pterygota</taxon>
        <taxon>Neoptera</taxon>
        <taxon>Endopterygota</taxon>
        <taxon>Hymenoptera</taxon>
        <taxon>Apocrita</taxon>
        <taxon>Aculeata</taxon>
        <taxon>Formicoidea</taxon>
        <taxon>Formicidae</taxon>
        <taxon>Dorylinae</taxon>
        <taxon>Ooceraea</taxon>
    </lineage>
</organism>
<proteinExistence type="predicted"/>
<evidence type="ECO:0000256" key="1">
    <source>
        <dbReference type="SAM" id="MobiDB-lite"/>
    </source>
</evidence>